<gene>
    <name evidence="1" type="ORF">FXN61_48330</name>
</gene>
<organism evidence="1 2">
    <name type="scientific">Lentzea indica</name>
    <dbReference type="NCBI Taxonomy" id="2604800"/>
    <lineage>
        <taxon>Bacteria</taxon>
        <taxon>Bacillati</taxon>
        <taxon>Actinomycetota</taxon>
        <taxon>Actinomycetes</taxon>
        <taxon>Pseudonocardiales</taxon>
        <taxon>Pseudonocardiaceae</taxon>
        <taxon>Lentzea</taxon>
    </lineage>
</organism>
<name>A0ABX1FZ05_9PSEU</name>
<comment type="caution">
    <text evidence="1">The sequence shown here is derived from an EMBL/GenBank/DDBJ whole genome shotgun (WGS) entry which is preliminary data.</text>
</comment>
<sequence>MAAGRWREAAKTWQQAGCDYWYAVALIESDDPDDLAEALGIFETLGARPLVARVRERLGSPNASAVSP</sequence>
<protein>
    <submittedName>
        <fullName evidence="1">Uncharacterized protein</fullName>
    </submittedName>
</protein>
<accession>A0ABX1FZ05</accession>
<dbReference type="Proteomes" id="UP001515943">
    <property type="component" value="Unassembled WGS sequence"/>
</dbReference>
<dbReference type="RefSeq" id="WP_167980622.1">
    <property type="nucleotide sequence ID" value="NZ_VSRL01000530.1"/>
</dbReference>
<evidence type="ECO:0000313" key="1">
    <source>
        <dbReference type="EMBL" id="NKE64084.1"/>
    </source>
</evidence>
<reference evidence="1 2" key="1">
    <citation type="submission" date="2019-08" db="EMBL/GenBank/DDBJ databases">
        <title>Lentzea from Indian Himalayas.</title>
        <authorList>
            <person name="Mandal S."/>
            <person name="Mallick Gupta A."/>
            <person name="Maiti P.K."/>
            <person name="Sarkar J."/>
            <person name="Mandal S."/>
        </authorList>
    </citation>
    <scope>NUCLEOTIDE SEQUENCE [LARGE SCALE GENOMIC DNA]</scope>
    <source>
        <strain evidence="1 2">PSKA42</strain>
    </source>
</reference>
<evidence type="ECO:0000313" key="2">
    <source>
        <dbReference type="Proteomes" id="UP001515943"/>
    </source>
</evidence>
<keyword evidence="2" id="KW-1185">Reference proteome</keyword>
<dbReference type="EMBL" id="VSRL01000530">
    <property type="protein sequence ID" value="NKE64084.1"/>
    <property type="molecule type" value="Genomic_DNA"/>
</dbReference>
<proteinExistence type="predicted"/>